<dbReference type="InterPro" id="IPR017441">
    <property type="entry name" value="Protein_kinase_ATP_BS"/>
</dbReference>
<gene>
    <name evidence="24" type="ORF">CDL15_Pgr011618</name>
    <name evidence="25" type="ORF">CRG98_018466</name>
</gene>
<evidence type="ECO:0000256" key="12">
    <source>
        <dbReference type="ARBA" id="ARBA00022840"/>
    </source>
</evidence>
<dbReference type="FunFam" id="3.80.10.10:FF:000190">
    <property type="entry name" value="Receptor-like kinase TMK4"/>
    <property type="match status" value="1"/>
</dbReference>
<evidence type="ECO:0000256" key="10">
    <source>
        <dbReference type="ARBA" id="ARBA00022741"/>
    </source>
</evidence>
<dbReference type="FunFam" id="1.10.510.10:FF:000198">
    <property type="entry name" value="receptor protein kinase TMK1"/>
    <property type="match status" value="1"/>
</dbReference>
<dbReference type="EMBL" id="MTKT01001770">
    <property type="protein sequence ID" value="OWM84233.1"/>
    <property type="molecule type" value="Genomic_DNA"/>
</dbReference>
<keyword evidence="16" id="KW-0325">Glycoprotein</keyword>
<dbReference type="InterPro" id="IPR052422">
    <property type="entry name" value="Auxin_Ser/Thr_Kinase"/>
</dbReference>
<dbReference type="EMBL" id="PGOL01001070">
    <property type="protein sequence ID" value="PKI61146.1"/>
    <property type="molecule type" value="Genomic_DNA"/>
</dbReference>
<dbReference type="InterPro" id="IPR013210">
    <property type="entry name" value="LRR_N_plant-typ"/>
</dbReference>
<dbReference type="InterPro" id="IPR032675">
    <property type="entry name" value="LRR_dom_sf"/>
</dbReference>
<dbReference type="GeneID" id="116194678"/>
<evidence type="ECO:0000256" key="5">
    <source>
        <dbReference type="ARBA" id="ARBA00022614"/>
    </source>
</evidence>
<dbReference type="SMART" id="SM00369">
    <property type="entry name" value="LRR_TYP"/>
    <property type="match status" value="5"/>
</dbReference>
<evidence type="ECO:0000256" key="11">
    <source>
        <dbReference type="ARBA" id="ARBA00022777"/>
    </source>
</evidence>
<organism evidence="24 26">
    <name type="scientific">Punica granatum</name>
    <name type="common">Pomegranate</name>
    <dbReference type="NCBI Taxonomy" id="22663"/>
    <lineage>
        <taxon>Eukaryota</taxon>
        <taxon>Viridiplantae</taxon>
        <taxon>Streptophyta</taxon>
        <taxon>Embryophyta</taxon>
        <taxon>Tracheophyta</taxon>
        <taxon>Spermatophyta</taxon>
        <taxon>Magnoliopsida</taxon>
        <taxon>eudicotyledons</taxon>
        <taxon>Gunneridae</taxon>
        <taxon>Pentapetalae</taxon>
        <taxon>rosids</taxon>
        <taxon>malvids</taxon>
        <taxon>Myrtales</taxon>
        <taxon>Lythraceae</taxon>
        <taxon>Punica</taxon>
    </lineage>
</organism>
<dbReference type="PANTHER" id="PTHR47986">
    <property type="entry name" value="OSJNBA0070M12.3 PROTEIN"/>
    <property type="match status" value="1"/>
</dbReference>
<dbReference type="FunFam" id="3.30.200.20:FF:000039">
    <property type="entry name" value="receptor-like protein kinase FERONIA"/>
    <property type="match status" value="1"/>
</dbReference>
<protein>
    <recommendedName>
        <fullName evidence="3">non-specific serine/threonine protein kinase</fullName>
        <ecNumber evidence="3">2.7.11.1</ecNumber>
    </recommendedName>
</protein>
<keyword evidence="10 19" id="KW-0547">Nucleotide-binding</keyword>
<evidence type="ECO:0000256" key="16">
    <source>
        <dbReference type="ARBA" id="ARBA00023180"/>
    </source>
</evidence>
<dbReference type="SUPFAM" id="SSF56112">
    <property type="entry name" value="Protein kinase-like (PK-like)"/>
    <property type="match status" value="1"/>
</dbReference>
<reference evidence="24" key="2">
    <citation type="submission" date="2017-06" db="EMBL/GenBank/DDBJ databases">
        <title>The pomegranate genome and the genomics of punicalagin biosynthesis.</title>
        <authorList>
            <person name="Xu C."/>
        </authorList>
    </citation>
    <scope>NUCLEOTIDE SEQUENCE [LARGE SCALE GENOMIC DNA]</scope>
    <source>
        <tissue evidence="24">Fresh leaf</tissue>
    </source>
</reference>
<evidence type="ECO:0000313" key="24">
    <source>
        <dbReference type="EMBL" id="OWM84233.1"/>
    </source>
</evidence>
<keyword evidence="14 21" id="KW-0472">Membrane</keyword>
<dbReference type="SUPFAM" id="SSF52058">
    <property type="entry name" value="L domain-like"/>
    <property type="match status" value="1"/>
</dbReference>
<dbReference type="Gene3D" id="3.80.10.10">
    <property type="entry name" value="Ribonuclease Inhibitor"/>
    <property type="match status" value="2"/>
</dbReference>
<dbReference type="PROSITE" id="PS50011">
    <property type="entry name" value="PROTEIN_KINASE_DOM"/>
    <property type="match status" value="1"/>
</dbReference>
<dbReference type="OrthoDB" id="978612at2759"/>
<evidence type="ECO:0000256" key="17">
    <source>
        <dbReference type="ARBA" id="ARBA00047899"/>
    </source>
</evidence>
<dbReference type="Gene3D" id="3.30.200.20">
    <property type="entry name" value="Phosphorylase Kinase, domain 1"/>
    <property type="match status" value="1"/>
</dbReference>
<comment type="catalytic activity">
    <reaction evidence="18">
        <text>L-seryl-[protein] + ATP = O-phospho-L-seryl-[protein] + ADP + H(+)</text>
        <dbReference type="Rhea" id="RHEA:17989"/>
        <dbReference type="Rhea" id="RHEA-COMP:9863"/>
        <dbReference type="Rhea" id="RHEA-COMP:11604"/>
        <dbReference type="ChEBI" id="CHEBI:15378"/>
        <dbReference type="ChEBI" id="CHEBI:29999"/>
        <dbReference type="ChEBI" id="CHEBI:30616"/>
        <dbReference type="ChEBI" id="CHEBI:83421"/>
        <dbReference type="ChEBI" id="CHEBI:456216"/>
        <dbReference type="EC" id="2.7.11.1"/>
    </reaction>
</comment>
<dbReference type="CDD" id="cd14066">
    <property type="entry name" value="STKc_IRAK"/>
    <property type="match status" value="1"/>
</dbReference>
<keyword evidence="7 21" id="KW-0812">Transmembrane</keyword>
<evidence type="ECO:0000256" key="9">
    <source>
        <dbReference type="ARBA" id="ARBA00022737"/>
    </source>
</evidence>
<keyword evidence="8 22" id="KW-0732">Signal</keyword>
<evidence type="ECO:0000256" key="1">
    <source>
        <dbReference type="ARBA" id="ARBA00004167"/>
    </source>
</evidence>
<comment type="similarity">
    <text evidence="2">Belongs to the protein kinase superfamily. Ser/Thr protein kinase family.</text>
</comment>
<feature type="region of interest" description="Disordered" evidence="20">
    <location>
        <begin position="875"/>
        <end position="915"/>
    </location>
</feature>
<feature type="transmembrane region" description="Helical" evidence="21">
    <location>
        <begin position="471"/>
        <end position="491"/>
    </location>
</feature>
<dbReference type="Proteomes" id="UP000233551">
    <property type="component" value="Unassembled WGS sequence"/>
</dbReference>
<comment type="catalytic activity">
    <reaction evidence="17">
        <text>L-threonyl-[protein] + ATP = O-phospho-L-threonyl-[protein] + ADP + H(+)</text>
        <dbReference type="Rhea" id="RHEA:46608"/>
        <dbReference type="Rhea" id="RHEA-COMP:11060"/>
        <dbReference type="Rhea" id="RHEA-COMP:11605"/>
        <dbReference type="ChEBI" id="CHEBI:15378"/>
        <dbReference type="ChEBI" id="CHEBI:30013"/>
        <dbReference type="ChEBI" id="CHEBI:30616"/>
        <dbReference type="ChEBI" id="CHEBI:61977"/>
        <dbReference type="ChEBI" id="CHEBI:456216"/>
        <dbReference type="EC" id="2.7.11.1"/>
    </reaction>
</comment>
<evidence type="ECO:0000256" key="14">
    <source>
        <dbReference type="ARBA" id="ARBA00023136"/>
    </source>
</evidence>
<evidence type="ECO:0000256" key="19">
    <source>
        <dbReference type="PROSITE-ProRule" id="PRU10141"/>
    </source>
</evidence>
<feature type="signal peptide" evidence="22">
    <location>
        <begin position="1"/>
        <end position="26"/>
    </location>
</feature>
<dbReference type="InterPro" id="IPR003591">
    <property type="entry name" value="Leu-rich_rpt_typical-subtyp"/>
</dbReference>
<feature type="binding site" evidence="19">
    <location>
        <position position="584"/>
    </location>
    <ligand>
        <name>ATP</name>
        <dbReference type="ChEBI" id="CHEBI:30616"/>
    </ligand>
</feature>
<dbReference type="PROSITE" id="PS51450">
    <property type="entry name" value="LRR"/>
    <property type="match status" value="1"/>
</dbReference>
<dbReference type="PROSITE" id="PS00108">
    <property type="entry name" value="PROTEIN_KINASE_ST"/>
    <property type="match status" value="1"/>
</dbReference>
<evidence type="ECO:0000313" key="25">
    <source>
        <dbReference type="EMBL" id="PKI61146.1"/>
    </source>
</evidence>
<comment type="caution">
    <text evidence="24">The sequence shown here is derived from an EMBL/GenBank/DDBJ whole genome shotgun (WGS) entry which is preliminary data.</text>
</comment>
<evidence type="ECO:0000313" key="26">
    <source>
        <dbReference type="Proteomes" id="UP000197138"/>
    </source>
</evidence>
<dbReference type="PROSITE" id="PS00107">
    <property type="entry name" value="PROTEIN_KINASE_ATP"/>
    <property type="match status" value="1"/>
</dbReference>
<evidence type="ECO:0000256" key="13">
    <source>
        <dbReference type="ARBA" id="ARBA00022989"/>
    </source>
</evidence>
<sequence>MDDNGRGSLLSLSAFFFLLVVRATTATDDDDDSSVMSKFLDGLSSPPQGWSSRTSYCKWTGVSCDSSSHVTSISLESMSLSGTLPSDLSPLSRLKSVSLQRNSLSGSIPSFANLASLEELFLDNNNFTDIPSGAFQGLTSLQVLSVSNNPNLQPWMIPEDLKESSGLVTLYASDANVVGSLPDFFHSLSSLQHLRLSYNNLTGSLPASLGGSSIQTLWLNNQEQGLSGTLNVLSGMTQLSQAWLHKNQFTGPVPDLSKCESLFDLQLRDNLLTGIVPASLTSLSNIQNVSLDNNKLQGPIPDNSRNIKLTYHGVDTFCKTSAGPCDPQVTTLLEVAGALGYPMTLADSWSGNDACQGWIFVTCQGGKVTTVALSKQHFIGAISPSFGNLTSLRSLLLNDNNLTGSIPDSLAKLPDLEMLDVSNNNLSGLVPKFPSKVKLVTSGNPLLGKKLSSGGGSGAGGLGGSSNSAGAIAGIVITVLIIAGVVAFILFRCFHSKSSCRKTWSVKSSVHKAESSKGRAKSPQNQGNIRNNDFLIFDNGNVMVSIHVLRQVTNNFFPGNIIGRGGFGTVYRGVFEDGMEIAVKRMESSAMSDKGIHEFQAEISVLTQVRHRHLVALLGFCINGNERLLVYEFMPRGTLSQHVFEWRERQLPPLSWKQRLTIAVDVARGVEYLHSLAQQSFIHRDLKPSNILLGDDMRAKVADFGLVRNAPDGKYSVETRLAGTFGYLAPEYAATGKVTTKVDIFAFGVILMELITGRKALDDTVSDERSHLVSWFRRILINKEDLSKVIDEALDLDEETLQSITKVAELSGHCTAREPQQRPDMGHVVNILSPLIEQWRPESRYELEEDGLGMSDISLNMSLPQVLQRWQSEGTSTMYSNGTTTTSSYGLSQTDSSTPSKPSTFKDSMQSTNRR</sequence>
<keyword evidence="15" id="KW-0675">Receptor</keyword>
<dbReference type="Pfam" id="PF08263">
    <property type="entry name" value="LRRNT_2"/>
    <property type="match status" value="2"/>
</dbReference>
<dbReference type="Pfam" id="PF00560">
    <property type="entry name" value="LRR_1"/>
    <property type="match status" value="1"/>
</dbReference>
<evidence type="ECO:0000256" key="6">
    <source>
        <dbReference type="ARBA" id="ARBA00022679"/>
    </source>
</evidence>
<evidence type="ECO:0000256" key="22">
    <source>
        <dbReference type="SAM" id="SignalP"/>
    </source>
</evidence>
<evidence type="ECO:0000256" key="8">
    <source>
        <dbReference type="ARBA" id="ARBA00022729"/>
    </source>
</evidence>
<evidence type="ECO:0000256" key="4">
    <source>
        <dbReference type="ARBA" id="ARBA00022527"/>
    </source>
</evidence>
<evidence type="ECO:0000256" key="21">
    <source>
        <dbReference type="SAM" id="Phobius"/>
    </source>
</evidence>
<dbReference type="GO" id="GO:0016020">
    <property type="term" value="C:membrane"/>
    <property type="evidence" value="ECO:0007669"/>
    <property type="project" value="UniProtKB-SubCell"/>
</dbReference>
<dbReference type="STRING" id="22663.A0A218XH25"/>
<dbReference type="InterPro" id="IPR001611">
    <property type="entry name" value="Leu-rich_rpt"/>
</dbReference>
<name>A0A218XH25_PUNGR</name>
<dbReference type="GO" id="GO:0005524">
    <property type="term" value="F:ATP binding"/>
    <property type="evidence" value="ECO:0007669"/>
    <property type="project" value="UniProtKB-UniRule"/>
</dbReference>
<dbReference type="AlphaFoldDB" id="A0A218XH25"/>
<keyword evidence="13 21" id="KW-1133">Transmembrane helix</keyword>
<dbReference type="InterPro" id="IPR008271">
    <property type="entry name" value="Ser/Thr_kinase_AS"/>
</dbReference>
<dbReference type="Pfam" id="PF13855">
    <property type="entry name" value="LRR_8"/>
    <property type="match status" value="2"/>
</dbReference>
<dbReference type="InterPro" id="IPR011009">
    <property type="entry name" value="Kinase-like_dom_sf"/>
</dbReference>
<evidence type="ECO:0000256" key="20">
    <source>
        <dbReference type="SAM" id="MobiDB-lite"/>
    </source>
</evidence>
<evidence type="ECO:0000256" key="15">
    <source>
        <dbReference type="ARBA" id="ARBA00023170"/>
    </source>
</evidence>
<keyword evidence="27" id="KW-1185">Reference proteome</keyword>
<keyword evidence="9" id="KW-0677">Repeat</keyword>
<keyword evidence="11" id="KW-0418">Kinase</keyword>
<reference evidence="25 27" key="3">
    <citation type="submission" date="2017-11" db="EMBL/GenBank/DDBJ databases">
        <title>De-novo sequencing of pomegranate (Punica granatum L.) genome.</title>
        <authorList>
            <person name="Akparov Z."/>
            <person name="Amiraslanov A."/>
            <person name="Hajiyeva S."/>
            <person name="Abbasov M."/>
            <person name="Kaur K."/>
            <person name="Hamwieh A."/>
            <person name="Solovyev V."/>
            <person name="Salamov A."/>
            <person name="Braich B."/>
            <person name="Kosarev P."/>
            <person name="Mahmoud A."/>
            <person name="Hajiyev E."/>
            <person name="Babayeva S."/>
            <person name="Izzatullayeva V."/>
            <person name="Mammadov A."/>
            <person name="Mammadov A."/>
            <person name="Sharifova S."/>
            <person name="Ojaghi J."/>
            <person name="Eynullazada K."/>
            <person name="Bayramov B."/>
            <person name="Abdulazimova A."/>
            <person name="Shahmuradov I."/>
        </authorList>
    </citation>
    <scope>NUCLEOTIDE SEQUENCE [LARGE SCALE GENOMIC DNA]</scope>
    <source>
        <strain evidence="25">AG2017</strain>
        <strain evidence="27">cv. AG2017</strain>
        <tissue evidence="25">Leaf</tissue>
    </source>
</reference>
<dbReference type="InterPro" id="IPR000719">
    <property type="entry name" value="Prot_kinase_dom"/>
</dbReference>
<dbReference type="InterPro" id="IPR001245">
    <property type="entry name" value="Ser-Thr/Tyr_kinase_cat_dom"/>
</dbReference>
<dbReference type="Proteomes" id="UP000197138">
    <property type="component" value="Unassembled WGS sequence"/>
</dbReference>
<evidence type="ECO:0000259" key="23">
    <source>
        <dbReference type="PROSITE" id="PS50011"/>
    </source>
</evidence>
<evidence type="ECO:0000313" key="27">
    <source>
        <dbReference type="Proteomes" id="UP000233551"/>
    </source>
</evidence>
<dbReference type="EC" id="2.7.11.1" evidence="3"/>
<dbReference type="Pfam" id="PF07714">
    <property type="entry name" value="PK_Tyr_Ser-Thr"/>
    <property type="match status" value="1"/>
</dbReference>
<evidence type="ECO:0000256" key="7">
    <source>
        <dbReference type="ARBA" id="ARBA00022692"/>
    </source>
</evidence>
<feature type="chain" id="PRO_5014071973" description="non-specific serine/threonine protein kinase" evidence="22">
    <location>
        <begin position="27"/>
        <end position="915"/>
    </location>
</feature>
<keyword evidence="5" id="KW-0433">Leucine-rich repeat</keyword>
<comment type="subcellular location">
    <subcellularLocation>
        <location evidence="1">Membrane</location>
        <topology evidence="1">Single-pass membrane protein</topology>
    </subcellularLocation>
</comment>
<evidence type="ECO:0000256" key="2">
    <source>
        <dbReference type="ARBA" id="ARBA00008684"/>
    </source>
</evidence>
<feature type="compositionally biased region" description="Polar residues" evidence="20">
    <location>
        <begin position="895"/>
        <end position="915"/>
    </location>
</feature>
<feature type="compositionally biased region" description="Low complexity" evidence="20">
    <location>
        <begin position="875"/>
        <end position="894"/>
    </location>
</feature>
<dbReference type="FunFam" id="3.80.10.10:FF:000129">
    <property type="entry name" value="Leucine-rich repeat receptor-like kinase"/>
    <property type="match status" value="1"/>
</dbReference>
<keyword evidence="6" id="KW-0808">Transferase</keyword>
<keyword evidence="12 19" id="KW-0067">ATP-binding</keyword>
<dbReference type="SMART" id="SM00220">
    <property type="entry name" value="S_TKc"/>
    <property type="match status" value="1"/>
</dbReference>
<feature type="domain" description="Protein kinase" evidence="23">
    <location>
        <begin position="556"/>
        <end position="836"/>
    </location>
</feature>
<accession>A0A218XH25</accession>
<dbReference type="GO" id="GO:0004674">
    <property type="term" value="F:protein serine/threonine kinase activity"/>
    <property type="evidence" value="ECO:0007669"/>
    <property type="project" value="UniProtKB-KW"/>
</dbReference>
<reference evidence="26" key="1">
    <citation type="journal article" date="2017" name="Plant J.">
        <title>The pomegranate (Punica granatum L.) genome and the genomics of punicalagin biosynthesis.</title>
        <authorList>
            <person name="Qin G."/>
            <person name="Xu C."/>
            <person name="Ming R."/>
            <person name="Tang H."/>
            <person name="Guyot R."/>
            <person name="Kramer E.M."/>
            <person name="Hu Y."/>
            <person name="Yi X."/>
            <person name="Qi Y."/>
            <person name="Xu X."/>
            <person name="Gao Z."/>
            <person name="Pan H."/>
            <person name="Jian J."/>
            <person name="Tian Y."/>
            <person name="Yue Z."/>
            <person name="Xu Y."/>
        </authorList>
    </citation>
    <scope>NUCLEOTIDE SEQUENCE [LARGE SCALE GENOMIC DNA]</scope>
    <source>
        <strain evidence="26">cv. Dabenzi</strain>
    </source>
</reference>
<keyword evidence="4" id="KW-0723">Serine/threonine-protein kinase</keyword>
<evidence type="ECO:0000256" key="3">
    <source>
        <dbReference type="ARBA" id="ARBA00012513"/>
    </source>
</evidence>
<dbReference type="PANTHER" id="PTHR47986:SF10">
    <property type="entry name" value="RECEPTOR-LIKE KINASE TMK4"/>
    <property type="match status" value="1"/>
</dbReference>
<proteinExistence type="inferred from homology"/>
<evidence type="ECO:0000256" key="18">
    <source>
        <dbReference type="ARBA" id="ARBA00048679"/>
    </source>
</evidence>
<dbReference type="Gene3D" id="1.10.510.10">
    <property type="entry name" value="Transferase(Phosphotransferase) domain 1"/>
    <property type="match status" value="1"/>
</dbReference>